<protein>
    <submittedName>
        <fullName evidence="2">Uncharacterized protein</fullName>
    </submittedName>
</protein>
<reference evidence="3" key="1">
    <citation type="submission" date="2016-10" db="EMBL/GenBank/DDBJ databases">
        <authorList>
            <person name="Varghese N."/>
            <person name="Submissions S."/>
        </authorList>
    </citation>
    <scope>NUCLEOTIDE SEQUENCE [LARGE SCALE GENOMIC DNA]</scope>
    <source>
        <strain evidence="3">DSM 43163</strain>
    </source>
</reference>
<evidence type="ECO:0000313" key="2">
    <source>
        <dbReference type="EMBL" id="SEG82870.1"/>
    </source>
</evidence>
<keyword evidence="3" id="KW-1185">Reference proteome</keyword>
<sequence>MIITTDRTARAVKDPRELLGYRPGLFDTLAAYVAKHQQVTLPYAEGVVEQTLVWFKACADNPTVRLGMSESVDHGWHAFLLHSQEYAEFCERMFGTYFHHVPPRPGQSMTEQEMAATLPALYATGYPVDESHWNGVAYGCCPPDPCTRAKPENKPDATTAATNCRGGTGAPPPGAFATARV</sequence>
<dbReference type="OrthoDB" id="5328543at2"/>
<feature type="region of interest" description="Disordered" evidence="1">
    <location>
        <begin position="152"/>
        <end position="181"/>
    </location>
</feature>
<proteinExistence type="predicted"/>
<dbReference type="Proteomes" id="UP000236723">
    <property type="component" value="Unassembled WGS sequence"/>
</dbReference>
<evidence type="ECO:0000256" key="1">
    <source>
        <dbReference type="SAM" id="MobiDB-lite"/>
    </source>
</evidence>
<gene>
    <name evidence="2" type="ORF">SAMN04489712_11599</name>
</gene>
<dbReference type="EMBL" id="FNVO01000015">
    <property type="protein sequence ID" value="SEG82870.1"/>
    <property type="molecule type" value="Genomic_DNA"/>
</dbReference>
<organism evidence="2 3">
    <name type="scientific">Thermomonospora echinospora</name>
    <dbReference type="NCBI Taxonomy" id="1992"/>
    <lineage>
        <taxon>Bacteria</taxon>
        <taxon>Bacillati</taxon>
        <taxon>Actinomycetota</taxon>
        <taxon>Actinomycetes</taxon>
        <taxon>Streptosporangiales</taxon>
        <taxon>Thermomonosporaceae</taxon>
        <taxon>Thermomonospora</taxon>
    </lineage>
</organism>
<name>A0A1H6DC74_9ACTN</name>
<dbReference type="AlphaFoldDB" id="A0A1H6DC74"/>
<evidence type="ECO:0000313" key="3">
    <source>
        <dbReference type="Proteomes" id="UP000236723"/>
    </source>
</evidence>
<accession>A0A1H6DC74</accession>
<dbReference type="RefSeq" id="WP_103941745.1">
    <property type="nucleotide sequence ID" value="NZ_FNVO01000015.1"/>
</dbReference>